<dbReference type="eggNOG" id="COG2357">
    <property type="taxonomic scope" value="Bacteria"/>
</dbReference>
<dbReference type="EMBL" id="CP000471">
    <property type="protein sequence ID" value="ABK42878.1"/>
    <property type="molecule type" value="Genomic_DNA"/>
</dbReference>
<organism evidence="2 3">
    <name type="scientific">Magnetococcus marinus (strain ATCC BAA-1437 / JCM 17883 / MC-1)</name>
    <dbReference type="NCBI Taxonomy" id="156889"/>
    <lineage>
        <taxon>Bacteria</taxon>
        <taxon>Pseudomonadati</taxon>
        <taxon>Pseudomonadota</taxon>
        <taxon>Magnetococcia</taxon>
        <taxon>Magnetococcales</taxon>
        <taxon>Magnetococcaceae</taxon>
        <taxon>Magnetococcus</taxon>
    </lineage>
</organism>
<evidence type="ECO:0000259" key="1">
    <source>
        <dbReference type="SMART" id="SM00954"/>
    </source>
</evidence>
<evidence type="ECO:0000313" key="2">
    <source>
        <dbReference type="EMBL" id="ABK42878.1"/>
    </source>
</evidence>
<evidence type="ECO:0000313" key="3">
    <source>
        <dbReference type="Proteomes" id="UP000002586"/>
    </source>
</evidence>
<protein>
    <submittedName>
        <fullName evidence="2">RelA/SpoT domain protein</fullName>
    </submittedName>
</protein>
<dbReference type="PANTHER" id="PTHR41773">
    <property type="entry name" value="GTP PYROPHOSPHATASE-RELATED"/>
    <property type="match status" value="1"/>
</dbReference>
<dbReference type="AlphaFoldDB" id="A0L4I5"/>
<dbReference type="InterPro" id="IPR007685">
    <property type="entry name" value="RelA_SpoT"/>
</dbReference>
<sequence>MDSVDDMTVEQIMERYDERRALYDDFRNRQVTLLTEFLKENGPNVFSITGRVKERESLRRKVTRPGSKYTRMEEVQDLVGIRIVTFFEEEVEQVAEVIRKEFKINEAHILDRGEALDPERWGYRSRYYNVGLLDNRLKLIEYKRFVGCTAEIQVRSLLQHAWAEIETRMGYTSRDTFPKERRRQFSRIAGMLELADQEFNETHRFLKPYRQRMLEQSNKGHDNPVPSDMRRDPIGNDSLTRFIQENALVREMDARLAAIINVSLEDNGDFIDEVATHLSYLNLGTITALENELRIQRKTILGIAKQIFDRQGDKEFSALWRGISIYMLGYTLSAVAEKSEHLLHGLDRTEIGPLLARSPFEDDSDLAPW</sequence>
<dbReference type="SMART" id="SM00954">
    <property type="entry name" value="RelA_SpoT"/>
    <property type="match status" value="1"/>
</dbReference>
<dbReference type="Gene3D" id="3.30.460.10">
    <property type="entry name" value="Beta Polymerase, domain 2"/>
    <property type="match status" value="1"/>
</dbReference>
<dbReference type="CDD" id="cd05399">
    <property type="entry name" value="NT_Rel-Spo_like"/>
    <property type="match status" value="1"/>
</dbReference>
<proteinExistence type="predicted"/>
<feature type="domain" description="RelA/SpoT" evidence="1">
    <location>
        <begin position="50"/>
        <end position="177"/>
    </location>
</feature>
<dbReference type="GO" id="GO:0015969">
    <property type="term" value="P:guanosine tetraphosphate metabolic process"/>
    <property type="evidence" value="ECO:0007669"/>
    <property type="project" value="InterPro"/>
</dbReference>
<reference evidence="2 3" key="2">
    <citation type="journal article" date="2012" name="Int. J. Syst. Evol. Microbiol.">
        <title>Magnetococcus marinus gen. nov., sp. nov., a marine, magnetotactic bacterium that represents a novel lineage (Magnetococcaceae fam. nov.; Magnetococcales ord. nov.) at the base of the Alphaproteobacteria.</title>
        <authorList>
            <person name="Bazylinski D.A."/>
            <person name="Williams T.J."/>
            <person name="Lefevre C.T."/>
            <person name="Berg R.J."/>
            <person name="Zhang C.L."/>
            <person name="Bowser S.S."/>
            <person name="Dean A.J."/>
            <person name="Beveridge T.J."/>
        </authorList>
    </citation>
    <scope>NUCLEOTIDE SEQUENCE [LARGE SCALE GENOMIC DNA]</scope>
    <source>
        <strain evidence="3">ATCC BAA-1437 / JCM 17883 / MC-1</strain>
    </source>
</reference>
<dbReference type="InterPro" id="IPR043519">
    <property type="entry name" value="NT_sf"/>
</dbReference>
<reference evidence="3" key="1">
    <citation type="journal article" date="2009" name="Appl. Environ. Microbiol.">
        <title>Complete genome sequence of the chemolithoautotrophic marine magnetotactic coccus strain MC-1.</title>
        <authorList>
            <person name="Schubbe S."/>
            <person name="Williams T.J."/>
            <person name="Xie G."/>
            <person name="Kiss H.E."/>
            <person name="Brettin T.S."/>
            <person name="Martinez D."/>
            <person name="Ross C.A."/>
            <person name="Schuler D."/>
            <person name="Cox B.L."/>
            <person name="Nealson K.H."/>
            <person name="Bazylinski D.A."/>
        </authorList>
    </citation>
    <scope>NUCLEOTIDE SEQUENCE [LARGE SCALE GENOMIC DNA]</scope>
    <source>
        <strain evidence="3">ATCC BAA-1437 / JCM 17883 / MC-1</strain>
    </source>
</reference>
<keyword evidence="3" id="KW-1185">Reference proteome</keyword>
<dbReference type="STRING" id="156889.Mmc1_0352"/>
<dbReference type="Pfam" id="PF04607">
    <property type="entry name" value="RelA_SpoT"/>
    <property type="match status" value="1"/>
</dbReference>
<dbReference type="SUPFAM" id="SSF81301">
    <property type="entry name" value="Nucleotidyltransferase"/>
    <property type="match status" value="1"/>
</dbReference>
<name>A0L4I5_MAGMM</name>
<dbReference type="PANTHER" id="PTHR41773:SF1">
    <property type="entry name" value="RELA_SPOT DOMAIN-CONTAINING PROTEIN"/>
    <property type="match status" value="1"/>
</dbReference>
<accession>A0L4I5</accession>
<gene>
    <name evidence="2" type="ordered locus">Mmc1_0352</name>
</gene>
<dbReference type="Gene3D" id="1.10.287.860">
    <property type="entry name" value="Nucleotidyltransferase"/>
    <property type="match status" value="1"/>
</dbReference>
<dbReference type="KEGG" id="mgm:Mmc1_0352"/>
<dbReference type="HOGENOM" id="CLU_058756_0_0_5"/>
<dbReference type="Proteomes" id="UP000002586">
    <property type="component" value="Chromosome"/>
</dbReference>